<name>A0A482WVG5_LAOST</name>
<dbReference type="EMBL" id="QKKF02024779">
    <property type="protein sequence ID" value="RZF37262.1"/>
    <property type="molecule type" value="Genomic_DNA"/>
</dbReference>
<keyword evidence="4" id="KW-0812">Transmembrane</keyword>
<keyword evidence="3 4" id="KW-0443">Lipid metabolism</keyword>
<dbReference type="GO" id="GO:0102965">
    <property type="term" value="F:alcohol-forming long-chain fatty acyl-CoA reductase activity"/>
    <property type="evidence" value="ECO:0007669"/>
    <property type="project" value="UniProtKB-EC"/>
</dbReference>
<dbReference type="EC" id="1.2.1.84" evidence="4"/>
<dbReference type="InParanoid" id="A0A482WVG5"/>
<keyword evidence="8" id="KW-1185">Reference proteome</keyword>
<keyword evidence="4" id="KW-1133">Transmembrane helix</keyword>
<evidence type="ECO:0000259" key="5">
    <source>
        <dbReference type="Pfam" id="PF03015"/>
    </source>
</evidence>
<dbReference type="SUPFAM" id="SSF51735">
    <property type="entry name" value="NAD(P)-binding Rossmann-fold domains"/>
    <property type="match status" value="1"/>
</dbReference>
<evidence type="ECO:0000256" key="2">
    <source>
        <dbReference type="ARBA" id="ARBA00022516"/>
    </source>
</evidence>
<comment type="caution">
    <text evidence="7">The sequence shown here is derived from an EMBL/GenBank/DDBJ whole genome shotgun (WGS) entry which is preliminary data.</text>
</comment>
<evidence type="ECO:0000256" key="1">
    <source>
        <dbReference type="ARBA" id="ARBA00005928"/>
    </source>
</evidence>
<dbReference type="GO" id="GO:0005777">
    <property type="term" value="C:peroxisome"/>
    <property type="evidence" value="ECO:0007669"/>
    <property type="project" value="TreeGrafter"/>
</dbReference>
<comment type="similarity">
    <text evidence="1 4">Belongs to the fatty acyl-CoA reductase family.</text>
</comment>
<evidence type="ECO:0000313" key="8">
    <source>
        <dbReference type="Proteomes" id="UP000291343"/>
    </source>
</evidence>
<gene>
    <name evidence="7" type="ORF">LSTR_LSTR008234</name>
</gene>
<feature type="domain" description="Thioester reductase (TE)" evidence="6">
    <location>
        <begin position="35"/>
        <end position="142"/>
    </location>
</feature>
<keyword evidence="2 4" id="KW-0444">Lipid biosynthesis</keyword>
<dbReference type="Pfam" id="PF03015">
    <property type="entry name" value="Sterile"/>
    <property type="match status" value="1"/>
</dbReference>
<dbReference type="InterPro" id="IPR033640">
    <property type="entry name" value="FAR_C"/>
</dbReference>
<evidence type="ECO:0000259" key="6">
    <source>
        <dbReference type="Pfam" id="PF07993"/>
    </source>
</evidence>
<comment type="function">
    <text evidence="4">Catalyzes the reduction of fatty acyl-CoA to fatty alcohols.</text>
</comment>
<accession>A0A482WVG5</accession>
<dbReference type="Gene3D" id="3.40.50.720">
    <property type="entry name" value="NAD(P)-binding Rossmann-like Domain"/>
    <property type="match status" value="2"/>
</dbReference>
<comment type="catalytic activity">
    <reaction evidence="4">
        <text>a long-chain fatty acyl-CoA + 2 NADPH + 2 H(+) = a long-chain primary fatty alcohol + 2 NADP(+) + CoA</text>
        <dbReference type="Rhea" id="RHEA:52716"/>
        <dbReference type="ChEBI" id="CHEBI:15378"/>
        <dbReference type="ChEBI" id="CHEBI:57287"/>
        <dbReference type="ChEBI" id="CHEBI:57783"/>
        <dbReference type="ChEBI" id="CHEBI:58349"/>
        <dbReference type="ChEBI" id="CHEBI:77396"/>
        <dbReference type="ChEBI" id="CHEBI:83139"/>
        <dbReference type="EC" id="1.2.1.84"/>
    </reaction>
</comment>
<keyword evidence="4" id="KW-0521">NADP</keyword>
<dbReference type="PANTHER" id="PTHR11011">
    <property type="entry name" value="MALE STERILITY PROTEIN 2-RELATED"/>
    <property type="match status" value="1"/>
</dbReference>
<evidence type="ECO:0000313" key="7">
    <source>
        <dbReference type="EMBL" id="RZF37262.1"/>
    </source>
</evidence>
<dbReference type="Proteomes" id="UP000291343">
    <property type="component" value="Unassembled WGS sequence"/>
</dbReference>
<reference evidence="7 8" key="1">
    <citation type="journal article" date="2017" name="Gigascience">
        <title>Genome sequence of the small brown planthopper, Laodelphax striatellus.</title>
        <authorList>
            <person name="Zhu J."/>
            <person name="Jiang F."/>
            <person name="Wang X."/>
            <person name="Yang P."/>
            <person name="Bao Y."/>
            <person name="Zhao W."/>
            <person name="Wang W."/>
            <person name="Lu H."/>
            <person name="Wang Q."/>
            <person name="Cui N."/>
            <person name="Li J."/>
            <person name="Chen X."/>
            <person name="Luo L."/>
            <person name="Yu J."/>
            <person name="Kang L."/>
            <person name="Cui F."/>
        </authorList>
    </citation>
    <scope>NUCLEOTIDE SEQUENCE [LARGE SCALE GENOMIC DNA]</scope>
    <source>
        <strain evidence="7">Lst14</strain>
    </source>
</reference>
<dbReference type="GO" id="GO:0035336">
    <property type="term" value="P:long-chain fatty-acyl-CoA metabolic process"/>
    <property type="evidence" value="ECO:0007669"/>
    <property type="project" value="TreeGrafter"/>
</dbReference>
<dbReference type="SMR" id="A0A482WVG5"/>
<dbReference type="GO" id="GO:0080019">
    <property type="term" value="F:alcohol-forming very long-chain fatty acyl-CoA reductase activity"/>
    <property type="evidence" value="ECO:0007669"/>
    <property type="project" value="InterPro"/>
</dbReference>
<protein>
    <recommendedName>
        <fullName evidence="4">Fatty acyl-CoA reductase</fullName>
        <ecNumber evidence="4">1.2.1.84</ecNumber>
    </recommendedName>
</protein>
<dbReference type="CDD" id="cd09071">
    <property type="entry name" value="FAR_C"/>
    <property type="match status" value="1"/>
</dbReference>
<dbReference type="OrthoDB" id="429813at2759"/>
<dbReference type="PANTHER" id="PTHR11011:SF60">
    <property type="entry name" value="FATTY ACYL-COA REDUCTASE-RELATED"/>
    <property type="match status" value="1"/>
</dbReference>
<organism evidence="7 8">
    <name type="scientific">Laodelphax striatellus</name>
    <name type="common">Small brown planthopper</name>
    <name type="synonym">Delphax striatella</name>
    <dbReference type="NCBI Taxonomy" id="195883"/>
    <lineage>
        <taxon>Eukaryota</taxon>
        <taxon>Metazoa</taxon>
        <taxon>Ecdysozoa</taxon>
        <taxon>Arthropoda</taxon>
        <taxon>Hexapoda</taxon>
        <taxon>Insecta</taxon>
        <taxon>Pterygota</taxon>
        <taxon>Neoptera</taxon>
        <taxon>Paraneoptera</taxon>
        <taxon>Hemiptera</taxon>
        <taxon>Auchenorrhyncha</taxon>
        <taxon>Fulgoroidea</taxon>
        <taxon>Delphacidae</taxon>
        <taxon>Criomorphinae</taxon>
        <taxon>Laodelphax</taxon>
    </lineage>
</organism>
<keyword evidence="4" id="KW-0472">Membrane</keyword>
<dbReference type="STRING" id="195883.A0A482WVG5"/>
<feature type="domain" description="Fatty acyl-CoA reductase C-terminal" evidence="5">
    <location>
        <begin position="308"/>
        <end position="400"/>
    </location>
</feature>
<sequence>MDYYEARDSTFDNYLPDTNEKSQIEDFFNGCTVLVTGVTGFIGNLVVEKLLRCCPGIKKIYFFIRIKKNVPERERALEVISESIFANVKEQNPTFVDKIVVVPSDCSLPNLGLSESDRKMVLDTDIVFHIAATLRFDDHFRNSMTGIGTTYSVMKSIAENVVQEYHNQFPIGIVRPSIVISTGSEPIESWIKGLNGPTAMFLGVLMGVMRVVHIDQQKRPDLIPADKVASAIVAATWDLTHHKPTSPQMPVYNVVSYNKSPISWHGLSTFYMRTDQNHPNLASERSIWEPFGIFTKSRLIYNVLYLFLHILPGIIMDVLLQFKGHSPLLMKLYRKAYYLMDVMSIYYSRVWEFEDDNLYAIWDKMTEQDKLKFNFSLVDFDWCQYYYNYARGLKVYLLKETTDFEAMEKSYRKRRM</sequence>
<evidence type="ECO:0000256" key="4">
    <source>
        <dbReference type="RuleBase" id="RU363097"/>
    </source>
</evidence>
<dbReference type="InterPro" id="IPR013120">
    <property type="entry name" value="FAR_NAD-bd"/>
</dbReference>
<dbReference type="InterPro" id="IPR026055">
    <property type="entry name" value="FAR"/>
</dbReference>
<dbReference type="InterPro" id="IPR036291">
    <property type="entry name" value="NAD(P)-bd_dom_sf"/>
</dbReference>
<dbReference type="Pfam" id="PF07993">
    <property type="entry name" value="NAD_binding_4"/>
    <property type="match status" value="1"/>
</dbReference>
<dbReference type="AlphaFoldDB" id="A0A482WVG5"/>
<proteinExistence type="inferred from homology"/>
<feature type="transmembrane region" description="Helical" evidence="4">
    <location>
        <begin position="299"/>
        <end position="320"/>
    </location>
</feature>
<evidence type="ECO:0000256" key="3">
    <source>
        <dbReference type="ARBA" id="ARBA00023098"/>
    </source>
</evidence>
<keyword evidence="4" id="KW-0560">Oxidoreductase</keyword>